<dbReference type="Gene3D" id="1.20.5.1930">
    <property type="match status" value="1"/>
</dbReference>
<keyword evidence="3" id="KW-0597">Phosphoprotein</keyword>
<feature type="domain" description="Signal transduction histidine kinase subgroup 3 dimerisation and phosphoacceptor" evidence="11">
    <location>
        <begin position="209"/>
        <end position="280"/>
    </location>
</feature>
<comment type="catalytic activity">
    <reaction evidence="1">
        <text>ATP + protein L-histidine = ADP + protein N-phospho-L-histidine.</text>
        <dbReference type="EC" id="2.7.13.3"/>
    </reaction>
</comment>
<dbReference type="InterPro" id="IPR055558">
    <property type="entry name" value="DUF7134"/>
</dbReference>
<feature type="domain" description="DUF7134" evidence="12">
    <location>
        <begin position="44"/>
        <end position="180"/>
    </location>
</feature>
<evidence type="ECO:0000313" key="13">
    <source>
        <dbReference type="EMBL" id="QFG69787.1"/>
    </source>
</evidence>
<evidence type="ECO:0000259" key="11">
    <source>
        <dbReference type="Pfam" id="PF07730"/>
    </source>
</evidence>
<feature type="transmembrane region" description="Helical" evidence="10">
    <location>
        <begin position="65"/>
        <end position="85"/>
    </location>
</feature>
<dbReference type="Proteomes" id="UP000326546">
    <property type="component" value="Chromosome"/>
</dbReference>
<dbReference type="GO" id="GO:0046983">
    <property type="term" value="F:protein dimerization activity"/>
    <property type="evidence" value="ECO:0007669"/>
    <property type="project" value="InterPro"/>
</dbReference>
<evidence type="ECO:0000256" key="9">
    <source>
        <dbReference type="SAM" id="MobiDB-lite"/>
    </source>
</evidence>
<dbReference type="GO" id="GO:0016020">
    <property type="term" value="C:membrane"/>
    <property type="evidence" value="ECO:0007669"/>
    <property type="project" value="InterPro"/>
</dbReference>
<keyword evidence="4" id="KW-0808">Transferase</keyword>
<evidence type="ECO:0000256" key="5">
    <source>
        <dbReference type="ARBA" id="ARBA00022741"/>
    </source>
</evidence>
<reference evidence="13 14" key="1">
    <citation type="submission" date="2019-09" db="EMBL/GenBank/DDBJ databases">
        <title>Serinicoccus pratensis sp. nov., isolated from meadow soil.</title>
        <authorList>
            <person name="Zhang W."/>
        </authorList>
    </citation>
    <scope>NUCLEOTIDE SEQUENCE [LARGE SCALE GENOMIC DNA]</scope>
    <source>
        <strain evidence="13 14">W204</strain>
    </source>
</reference>
<evidence type="ECO:0000256" key="7">
    <source>
        <dbReference type="ARBA" id="ARBA00022840"/>
    </source>
</evidence>
<dbReference type="InterPro" id="IPR036890">
    <property type="entry name" value="HATPase_C_sf"/>
</dbReference>
<keyword evidence="6" id="KW-0418">Kinase</keyword>
<keyword evidence="14" id="KW-1185">Reference proteome</keyword>
<gene>
    <name evidence="13" type="ORF">FY030_14735</name>
</gene>
<dbReference type="PANTHER" id="PTHR24421:SF10">
    <property type="entry name" value="NITRATE_NITRITE SENSOR PROTEIN NARQ"/>
    <property type="match status" value="1"/>
</dbReference>
<evidence type="ECO:0000256" key="10">
    <source>
        <dbReference type="SAM" id="Phobius"/>
    </source>
</evidence>
<sequence length="434" mass="46364">MTRDTELAAVGPDAATSPPATPSGGWPLGIRWRDLVVVPLAFGADLMFAGYFTDGLYTRLSGTPASPVLVIAIVAIMALALFWRWRAGLPVLIYVLVITAGLALWLREAQPTICVLVALYAAARHATRRTARLVLALGLIGMAITTAVVVGYDGYQDVKFWQVAFPAGVLTSVVLGVWFSARREQLAAGRAAELSSQMNARAELATRVERERIARELHDILAHSVSAMMMQAAGARAMAQTVTLGQAQDERVQQSILDALSSIENTGSQSMRELHRLLGTSVSSSLGPEASGPSEPPSLADLEDLVRTGRHSGLIVEVHRTGTPGELDPSVGIAAYRTVQESLTNALKHLGRGTVVDIYESWGEDEVQVQVRCRGGNDGLRLNAPRGGHGLRGLRERVDLTGGSFEAGWVGDEFVTTVVLPQSGARSGAREDET</sequence>
<keyword evidence="10" id="KW-0472">Membrane</keyword>
<proteinExistence type="predicted"/>
<feature type="transmembrane region" description="Helical" evidence="10">
    <location>
        <begin position="91"/>
        <end position="121"/>
    </location>
</feature>
<dbReference type="AlphaFoldDB" id="A0A5J6V885"/>
<dbReference type="OrthoDB" id="227596at2"/>
<dbReference type="PANTHER" id="PTHR24421">
    <property type="entry name" value="NITRATE/NITRITE SENSOR PROTEIN NARX-RELATED"/>
    <property type="match status" value="1"/>
</dbReference>
<evidence type="ECO:0000256" key="1">
    <source>
        <dbReference type="ARBA" id="ARBA00000085"/>
    </source>
</evidence>
<keyword evidence="8" id="KW-0902">Two-component regulatory system</keyword>
<feature type="transmembrane region" description="Helical" evidence="10">
    <location>
        <begin position="133"/>
        <end position="154"/>
    </location>
</feature>
<dbReference type="Gene3D" id="3.30.565.10">
    <property type="entry name" value="Histidine kinase-like ATPase, C-terminal domain"/>
    <property type="match status" value="1"/>
</dbReference>
<keyword evidence="5" id="KW-0547">Nucleotide-binding</keyword>
<dbReference type="Pfam" id="PF23539">
    <property type="entry name" value="DUF7134"/>
    <property type="match status" value="1"/>
</dbReference>
<dbReference type="GO" id="GO:0000155">
    <property type="term" value="F:phosphorelay sensor kinase activity"/>
    <property type="evidence" value="ECO:0007669"/>
    <property type="project" value="InterPro"/>
</dbReference>
<evidence type="ECO:0000256" key="8">
    <source>
        <dbReference type="ARBA" id="ARBA00023012"/>
    </source>
</evidence>
<dbReference type="RefSeq" id="WP_158062281.1">
    <property type="nucleotide sequence ID" value="NZ_CP044427.1"/>
</dbReference>
<feature type="transmembrane region" description="Helical" evidence="10">
    <location>
        <begin position="160"/>
        <end position="181"/>
    </location>
</feature>
<feature type="region of interest" description="Disordered" evidence="9">
    <location>
        <begin position="1"/>
        <end position="22"/>
    </location>
</feature>
<dbReference type="Pfam" id="PF07730">
    <property type="entry name" value="HisKA_3"/>
    <property type="match status" value="1"/>
</dbReference>
<dbReference type="InterPro" id="IPR011712">
    <property type="entry name" value="Sig_transdc_His_kin_sub3_dim/P"/>
</dbReference>
<dbReference type="EMBL" id="CP044427">
    <property type="protein sequence ID" value="QFG69787.1"/>
    <property type="molecule type" value="Genomic_DNA"/>
</dbReference>
<accession>A0A5J6V885</accession>
<evidence type="ECO:0000313" key="14">
    <source>
        <dbReference type="Proteomes" id="UP000326546"/>
    </source>
</evidence>
<evidence type="ECO:0000256" key="2">
    <source>
        <dbReference type="ARBA" id="ARBA00012438"/>
    </source>
</evidence>
<organism evidence="13 14">
    <name type="scientific">Ornithinimicrobium pratense</name>
    <dbReference type="NCBI Taxonomy" id="2593973"/>
    <lineage>
        <taxon>Bacteria</taxon>
        <taxon>Bacillati</taxon>
        <taxon>Actinomycetota</taxon>
        <taxon>Actinomycetes</taxon>
        <taxon>Micrococcales</taxon>
        <taxon>Ornithinimicrobiaceae</taxon>
        <taxon>Ornithinimicrobium</taxon>
    </lineage>
</organism>
<evidence type="ECO:0000256" key="3">
    <source>
        <dbReference type="ARBA" id="ARBA00022553"/>
    </source>
</evidence>
<evidence type="ECO:0000259" key="12">
    <source>
        <dbReference type="Pfam" id="PF23539"/>
    </source>
</evidence>
<evidence type="ECO:0000256" key="4">
    <source>
        <dbReference type="ARBA" id="ARBA00022679"/>
    </source>
</evidence>
<name>A0A5J6V885_9MICO</name>
<dbReference type="GO" id="GO:0005524">
    <property type="term" value="F:ATP binding"/>
    <property type="evidence" value="ECO:0007669"/>
    <property type="project" value="UniProtKB-KW"/>
</dbReference>
<keyword evidence="10" id="KW-1133">Transmembrane helix</keyword>
<dbReference type="EC" id="2.7.13.3" evidence="2"/>
<evidence type="ECO:0000256" key="6">
    <source>
        <dbReference type="ARBA" id="ARBA00022777"/>
    </source>
</evidence>
<keyword evidence="10" id="KW-0812">Transmembrane</keyword>
<dbReference type="CDD" id="cd16917">
    <property type="entry name" value="HATPase_UhpB-NarQ-NarX-like"/>
    <property type="match status" value="1"/>
</dbReference>
<dbReference type="InterPro" id="IPR050482">
    <property type="entry name" value="Sensor_HK_TwoCompSys"/>
</dbReference>
<protein>
    <recommendedName>
        <fullName evidence="2">histidine kinase</fullName>
        <ecNumber evidence="2">2.7.13.3</ecNumber>
    </recommendedName>
</protein>
<dbReference type="SUPFAM" id="SSF55874">
    <property type="entry name" value="ATPase domain of HSP90 chaperone/DNA topoisomerase II/histidine kinase"/>
    <property type="match status" value="1"/>
</dbReference>
<dbReference type="KEGG" id="serw:FY030_14735"/>
<keyword evidence="7" id="KW-0067">ATP-binding</keyword>